<feature type="compositionally biased region" description="Low complexity" evidence="9">
    <location>
        <begin position="125"/>
        <end position="144"/>
    </location>
</feature>
<gene>
    <name evidence="11" type="primary">fxyd5</name>
</gene>
<feature type="transmembrane region" description="Helical" evidence="8">
    <location>
        <begin position="169"/>
        <end position="191"/>
    </location>
</feature>
<dbReference type="GeneTree" id="ENSGT00530000068431"/>
<dbReference type="Pfam" id="PF02038">
    <property type="entry name" value="ATP1G1_PLM_MAT8"/>
    <property type="match status" value="1"/>
</dbReference>
<dbReference type="AlphaFoldDB" id="A0A8P4FVP7"/>
<evidence type="ECO:0000256" key="8">
    <source>
        <dbReference type="RuleBase" id="RU364131"/>
    </source>
</evidence>
<feature type="signal peptide" evidence="10">
    <location>
        <begin position="1"/>
        <end position="38"/>
    </location>
</feature>
<feature type="compositionally biased region" description="Polar residues" evidence="9">
    <location>
        <begin position="48"/>
        <end position="58"/>
    </location>
</feature>
<dbReference type="PROSITE" id="PS01310">
    <property type="entry name" value="FXYD"/>
    <property type="match status" value="1"/>
</dbReference>
<evidence type="ECO:0000256" key="10">
    <source>
        <dbReference type="SAM" id="SignalP"/>
    </source>
</evidence>
<feature type="chain" id="PRO_5035739253" description="FXYD domain-containing ion transport regulator" evidence="10">
    <location>
        <begin position="39"/>
        <end position="209"/>
    </location>
</feature>
<keyword evidence="7 8" id="KW-0472">Membrane</keyword>
<sequence>MTRLWLNLWTRAPRRMNTKTYFFSLTFFLFVMLKVSRAETPTPADQMESVSSNTANSMPTAPTPTGRRVGGRVTRDADSSPETSTAETTSKHINTVKSLTVNNTTSEIKTTAINEETTKPQTILTSTSASKVTSSTSIPKTSSKNASCEAVAPELDNNFTYDYESLRHAGLSIAALLFIVGIMVISCGRVCRLPKCHKRSSKTYRVVQG</sequence>
<evidence type="ECO:0000256" key="5">
    <source>
        <dbReference type="ARBA" id="ARBA00022989"/>
    </source>
</evidence>
<organism evidence="11 12">
    <name type="scientific">Dicentrarchus labrax</name>
    <name type="common">European seabass</name>
    <name type="synonym">Morone labrax</name>
    <dbReference type="NCBI Taxonomy" id="13489"/>
    <lineage>
        <taxon>Eukaryota</taxon>
        <taxon>Metazoa</taxon>
        <taxon>Chordata</taxon>
        <taxon>Craniata</taxon>
        <taxon>Vertebrata</taxon>
        <taxon>Euteleostomi</taxon>
        <taxon>Actinopterygii</taxon>
        <taxon>Neopterygii</taxon>
        <taxon>Teleostei</taxon>
        <taxon>Neoteleostei</taxon>
        <taxon>Acanthomorphata</taxon>
        <taxon>Eupercaria</taxon>
        <taxon>Moronidae</taxon>
        <taxon>Dicentrarchus</taxon>
    </lineage>
</organism>
<dbReference type="OMA" id="FMMLRVS"/>
<dbReference type="OrthoDB" id="8961850at2759"/>
<comment type="similarity">
    <text evidence="2 8">Belongs to the FXYD family.</text>
</comment>
<evidence type="ECO:0000256" key="9">
    <source>
        <dbReference type="SAM" id="MobiDB-lite"/>
    </source>
</evidence>
<accession>A0A8P4FVP7</accession>
<keyword evidence="5 8" id="KW-1133">Transmembrane helix</keyword>
<keyword evidence="6 8" id="KW-0406">Ion transport</keyword>
<keyword evidence="10" id="KW-0732">Signal</keyword>
<protein>
    <recommendedName>
        <fullName evidence="8">FXYD domain-containing ion transport regulator</fullName>
    </recommendedName>
</protein>
<feature type="region of interest" description="Disordered" evidence="9">
    <location>
        <begin position="41"/>
        <end position="98"/>
    </location>
</feature>
<evidence type="ECO:0000256" key="3">
    <source>
        <dbReference type="ARBA" id="ARBA00022448"/>
    </source>
</evidence>
<keyword evidence="3 8" id="KW-0813">Transport</keyword>
<evidence type="ECO:0000256" key="4">
    <source>
        <dbReference type="ARBA" id="ARBA00022692"/>
    </source>
</evidence>
<dbReference type="InterPro" id="IPR000272">
    <property type="entry name" value="Ion-transport_regulator_FXYD"/>
</dbReference>
<dbReference type="PANTHER" id="PTHR14132:SF23">
    <property type="entry name" value="FXYD DOMAIN-CONTAINING ION TRANSPORT REGULATOR"/>
    <property type="match status" value="1"/>
</dbReference>
<evidence type="ECO:0000256" key="7">
    <source>
        <dbReference type="ARBA" id="ARBA00023136"/>
    </source>
</evidence>
<keyword evidence="12" id="KW-1185">Reference proteome</keyword>
<keyword evidence="4 8" id="KW-0812">Transmembrane</keyword>
<feature type="region of interest" description="Disordered" evidence="9">
    <location>
        <begin position="119"/>
        <end position="144"/>
    </location>
</feature>
<dbReference type="Ensembl" id="ENSDLAT00005076546.1">
    <property type="protein sequence ID" value="ENSDLAP00005063918.1"/>
    <property type="gene ID" value="ENSDLAG00005028815.1"/>
</dbReference>
<evidence type="ECO:0000256" key="1">
    <source>
        <dbReference type="ARBA" id="ARBA00004167"/>
    </source>
</evidence>
<dbReference type="GO" id="GO:0017080">
    <property type="term" value="F:sodium channel regulator activity"/>
    <property type="evidence" value="ECO:0007669"/>
    <property type="project" value="TreeGrafter"/>
</dbReference>
<dbReference type="CTD" id="53827"/>
<reference evidence="11" key="1">
    <citation type="submission" date="2025-08" db="UniProtKB">
        <authorList>
            <consortium name="Ensembl"/>
        </authorList>
    </citation>
    <scope>IDENTIFICATION</scope>
</reference>
<evidence type="ECO:0000256" key="2">
    <source>
        <dbReference type="ARBA" id="ARBA00005948"/>
    </source>
</evidence>
<dbReference type="Proteomes" id="UP000694389">
    <property type="component" value="Unassembled WGS sequence"/>
</dbReference>
<dbReference type="Gene3D" id="1.20.5.780">
    <property type="entry name" value="Single helix bin"/>
    <property type="match status" value="1"/>
</dbReference>
<dbReference type="PANTHER" id="PTHR14132">
    <property type="entry name" value="SODIUM/POTASSIUM-TRANSPORTING ATPASE SUBUNIT GAMMA"/>
    <property type="match status" value="1"/>
</dbReference>
<dbReference type="GO" id="GO:0006811">
    <property type="term" value="P:monoatomic ion transport"/>
    <property type="evidence" value="ECO:0007669"/>
    <property type="project" value="UniProtKB-KW"/>
</dbReference>
<evidence type="ECO:0000313" key="12">
    <source>
        <dbReference type="Proteomes" id="UP000694389"/>
    </source>
</evidence>
<name>A0A8P4FVP7_DICLA</name>
<proteinExistence type="inferred from homology"/>
<reference evidence="11" key="2">
    <citation type="submission" date="2025-09" db="UniProtKB">
        <authorList>
            <consortium name="Ensembl"/>
        </authorList>
    </citation>
    <scope>IDENTIFICATION</scope>
</reference>
<dbReference type="GO" id="GO:0043269">
    <property type="term" value="P:regulation of monoatomic ion transport"/>
    <property type="evidence" value="ECO:0007669"/>
    <property type="project" value="InterPro"/>
</dbReference>
<dbReference type="RefSeq" id="XP_051261606.1">
    <property type="nucleotide sequence ID" value="XM_051405646.1"/>
</dbReference>
<comment type="subcellular location">
    <subcellularLocation>
        <location evidence="1">Membrane</location>
        <topology evidence="1">Single-pass membrane protein</topology>
    </subcellularLocation>
</comment>
<dbReference type="GeneID" id="127366579"/>
<evidence type="ECO:0000313" key="11">
    <source>
        <dbReference type="Ensembl" id="ENSDLAP00005063918.1"/>
    </source>
</evidence>
<dbReference type="InterPro" id="IPR047297">
    <property type="entry name" value="FXYD_motif"/>
</dbReference>
<dbReference type="GO" id="GO:0016020">
    <property type="term" value="C:membrane"/>
    <property type="evidence" value="ECO:0007669"/>
    <property type="project" value="UniProtKB-SubCell"/>
</dbReference>
<evidence type="ECO:0000256" key="6">
    <source>
        <dbReference type="ARBA" id="ARBA00023065"/>
    </source>
</evidence>
<dbReference type="CDD" id="cd20323">
    <property type="entry name" value="FXYD_FXYD5"/>
    <property type="match status" value="1"/>
</dbReference>